<dbReference type="InterPro" id="IPR045079">
    <property type="entry name" value="Oxoprolinase-like"/>
</dbReference>
<organism evidence="3">
    <name type="scientific">uncultured Solirubrobacteraceae bacterium</name>
    <dbReference type="NCBI Taxonomy" id="1162706"/>
    <lineage>
        <taxon>Bacteria</taxon>
        <taxon>Bacillati</taxon>
        <taxon>Actinomycetota</taxon>
        <taxon>Thermoleophilia</taxon>
        <taxon>Solirubrobacterales</taxon>
        <taxon>Solirubrobacteraceae</taxon>
        <taxon>environmental samples</taxon>
    </lineage>
</organism>
<dbReference type="Pfam" id="PF05378">
    <property type="entry name" value="Hydant_A_N"/>
    <property type="match status" value="1"/>
</dbReference>
<dbReference type="AlphaFoldDB" id="A0A6J4SHD6"/>
<gene>
    <name evidence="3" type="ORF">AVDCRST_MAG53-1851</name>
</gene>
<feature type="domain" description="Hydantoinase A/oxoprolinase" evidence="1">
    <location>
        <begin position="197"/>
        <end position="480"/>
    </location>
</feature>
<dbReference type="PANTHER" id="PTHR11365:SF23">
    <property type="entry name" value="HYPOTHETICAL 5-OXOPROLINASE (EUROFUNG)-RELATED"/>
    <property type="match status" value="1"/>
</dbReference>
<name>A0A6J4SHD6_9ACTN</name>
<dbReference type="InterPro" id="IPR043129">
    <property type="entry name" value="ATPase_NBD"/>
</dbReference>
<evidence type="ECO:0000313" key="3">
    <source>
        <dbReference type="EMBL" id="CAA9499458.1"/>
    </source>
</evidence>
<dbReference type="InterPro" id="IPR008040">
    <property type="entry name" value="Hydant_A_N"/>
</dbReference>
<keyword evidence="3" id="KW-0378">Hydrolase</keyword>
<dbReference type="GO" id="GO:0006749">
    <property type="term" value="P:glutathione metabolic process"/>
    <property type="evidence" value="ECO:0007669"/>
    <property type="project" value="TreeGrafter"/>
</dbReference>
<protein>
    <submittedName>
        <fullName evidence="3">N-methylhydantoinase A</fullName>
        <ecNumber evidence="3">3.5.2.14</ecNumber>
    </submittedName>
</protein>
<evidence type="ECO:0000259" key="2">
    <source>
        <dbReference type="Pfam" id="PF05378"/>
    </source>
</evidence>
<dbReference type="EC" id="3.5.2.14" evidence="3"/>
<proteinExistence type="predicted"/>
<dbReference type="EMBL" id="CADCVR010000060">
    <property type="protein sequence ID" value="CAA9499458.1"/>
    <property type="molecule type" value="Genomic_DNA"/>
</dbReference>
<dbReference type="InterPro" id="IPR002821">
    <property type="entry name" value="Hydantoinase_A"/>
</dbReference>
<dbReference type="Pfam" id="PF01968">
    <property type="entry name" value="Hydantoinase_A"/>
    <property type="match status" value="1"/>
</dbReference>
<evidence type="ECO:0000259" key="1">
    <source>
        <dbReference type="Pfam" id="PF01968"/>
    </source>
</evidence>
<dbReference type="GO" id="GO:0005829">
    <property type="term" value="C:cytosol"/>
    <property type="evidence" value="ECO:0007669"/>
    <property type="project" value="TreeGrafter"/>
</dbReference>
<dbReference type="GO" id="GO:0017168">
    <property type="term" value="F:5-oxoprolinase (ATP-hydrolyzing) activity"/>
    <property type="evidence" value="ECO:0007669"/>
    <property type="project" value="TreeGrafter"/>
</dbReference>
<accession>A0A6J4SHD6</accession>
<dbReference type="SUPFAM" id="SSF53067">
    <property type="entry name" value="Actin-like ATPase domain"/>
    <property type="match status" value="1"/>
</dbReference>
<reference evidence="3" key="1">
    <citation type="submission" date="2020-02" db="EMBL/GenBank/DDBJ databases">
        <authorList>
            <person name="Meier V. D."/>
        </authorList>
    </citation>
    <scope>NUCLEOTIDE SEQUENCE</scope>
    <source>
        <strain evidence="3">AVDCRST_MAG53</strain>
    </source>
</reference>
<sequence length="615" mass="63142">MLLGVDVGGTFTDAVLVDGIRTTTAKAATTPADQSAGVLAAIDAVLAAAGVTQADVTAFAHGMTVATNALLEGKGARTAFLATEGFVDIVELGRQARADLYRLQAAHPAPLVPPERRIAVPERTGAHGEVLRELEDPAAVAEAVAALGVEAVAVCLLHADRFPAHERALGAALRARLPDAHVSLSHEVVGTFREFERAATTEVDAALSPLLAAYLERLAAAASERELPEPQIMQSSGGLTGVATAAAHAAFTVLSGPAGGAAAAALVARATGEPNLLCFDMGGTSCDVCVVQDGSVRETTGREVGGRPLALGMVDVHTVGAGGGSIGWRDAGGALRVGPRSAGARPGPAAYGHGGTEPTVTDAHVVLGHLEGDLAGGVGLDARAARAAVRTLADALGLALEETARGILRVADAEMVRALRVMTVERGLDPRDFALLAFGGAGPLHAAALAEELGIRRIVVPRAGSVLSALGLAAAERRRDEAQTVLRPGDELTGEELAGLAGDADAVAWEVRYRGQAHELTLRDGARTPEALRAGLTTAHEERYGYAEPDAAWELVTVRRTWRTAGAEVFREAGEPDRTVRGPARLPGPEFTALVPAGWAGGHDAAGTLRLEREA</sequence>
<dbReference type="GO" id="GO:0047423">
    <property type="term" value="F:N-methylhydantoinase (ATP-hydrolyzing) activity"/>
    <property type="evidence" value="ECO:0007669"/>
    <property type="project" value="UniProtKB-EC"/>
</dbReference>
<dbReference type="PANTHER" id="PTHR11365">
    <property type="entry name" value="5-OXOPROLINASE RELATED"/>
    <property type="match status" value="1"/>
</dbReference>
<feature type="domain" description="Hydantoinase/oxoprolinase N-terminal" evidence="2">
    <location>
        <begin position="3"/>
        <end position="175"/>
    </location>
</feature>